<keyword evidence="3" id="KW-1185">Reference proteome</keyword>
<evidence type="ECO:0000259" key="1">
    <source>
        <dbReference type="Pfam" id="PF12770"/>
    </source>
</evidence>
<proteinExistence type="predicted"/>
<accession>A0ABS7UHD6</accession>
<gene>
    <name evidence="2" type="ORF">K8U61_19085</name>
</gene>
<evidence type="ECO:0000313" key="3">
    <source>
        <dbReference type="Proteomes" id="UP000780875"/>
    </source>
</evidence>
<dbReference type="EMBL" id="JAIQZJ010000013">
    <property type="protein sequence ID" value="MBZ5740287.1"/>
    <property type="molecule type" value="Genomic_DNA"/>
</dbReference>
<dbReference type="InterPro" id="IPR024983">
    <property type="entry name" value="CHAT_dom"/>
</dbReference>
<name>A0ABS7UHD6_9ACTN</name>
<evidence type="ECO:0000313" key="2">
    <source>
        <dbReference type="EMBL" id="MBZ5740287.1"/>
    </source>
</evidence>
<dbReference type="Proteomes" id="UP000780875">
    <property type="component" value="Unassembled WGS sequence"/>
</dbReference>
<organism evidence="2 3">
    <name type="scientific">Nocardioides mangrovi</name>
    <dbReference type="NCBI Taxonomy" id="2874580"/>
    <lineage>
        <taxon>Bacteria</taxon>
        <taxon>Bacillati</taxon>
        <taxon>Actinomycetota</taxon>
        <taxon>Actinomycetes</taxon>
        <taxon>Propionibacteriales</taxon>
        <taxon>Nocardioidaceae</taxon>
        <taxon>Nocardioides</taxon>
    </lineage>
</organism>
<feature type="domain" description="CHAT" evidence="1">
    <location>
        <begin position="94"/>
        <end position="363"/>
    </location>
</feature>
<dbReference type="Pfam" id="PF12770">
    <property type="entry name" value="CHAT"/>
    <property type="match status" value="1"/>
</dbReference>
<sequence>MAASAALKHSDLQLLLQWRGDGAFDLSILFNAPGDTEDYQYFAPDPVTFDLTALAEHAGDATAYGAELGRMLYGQGAGTYLDRAVRLAREMPVYVRLAIDDNAPPGYQAIRWEALRDPTTGDRLCTVENIRFSRYVSNPDGTPPTPLKLRDQLSALVVVANPAGIEGHHDGLAQLTPLDVDDEVKRAKDALANMAVRVLVGEDTAEGEEPRRATANRILEAMREQETNALYLVCHGMLDDGGPVIFLENDRGNVERVDGAAFAERVRDLGQRVPTLAALVSCQSAGQDPAAGTAPEGLVESRTALTAFGPLLSRAGCSVVVAMQGNVAVDTAASFLPRFFKELDKDGIAARAMSVARAVISEVPDWYAPVLYSRLKRGSAWYLPRFGTETEGRFRALHSRIAEKGCTPIVGSGLAAEDGILPTREGLAEGWAERRQVPVVGDARADLASVARYVAVDSRERGVARAEMSQFLRHWMKTRHAAQHPGVDWQTPDLHDLIRTVGREVRQQANGEDCYSRLARLQLPVFVTSSWTSLLEDALVDAGKKPVSTHFEWYRSLPSEPPENVGFEPQRPLVYHLFGSLEKSISLVLTEDDYFTWLRAWVKQVDKGSAIPGYVKPPLTENSLLFVGFTFDDWEFRMIFQAIKSFEGRLHGESRHIGVQFEPGTLRVEPEAAQDYLESYLDADELDPYWGRSAEFLRELDETRPPDD</sequence>
<comment type="caution">
    <text evidence="2">The sequence shown here is derived from an EMBL/GenBank/DDBJ whole genome shotgun (WGS) entry which is preliminary data.</text>
</comment>
<protein>
    <submittedName>
        <fullName evidence="2">SIR2 family protein</fullName>
    </submittedName>
</protein>
<dbReference type="Pfam" id="PF13289">
    <property type="entry name" value="SIR2_2"/>
    <property type="match status" value="1"/>
</dbReference>
<reference evidence="2 3" key="1">
    <citation type="submission" date="2021-09" db="EMBL/GenBank/DDBJ databases">
        <title>Whole genome sequence of Nocardioides sp. GBK3QG-3.</title>
        <authorList>
            <person name="Tuo L."/>
        </authorList>
    </citation>
    <scope>NUCLEOTIDE SEQUENCE [LARGE SCALE GENOMIC DNA]</scope>
    <source>
        <strain evidence="2 3">GBK3QG-3</strain>
    </source>
</reference>
<dbReference type="RefSeq" id="WP_224124648.1">
    <property type="nucleotide sequence ID" value="NZ_JAIQZJ010000013.1"/>
</dbReference>